<dbReference type="Gene3D" id="2.120.10.80">
    <property type="entry name" value="Kelch-type beta propeller"/>
    <property type="match status" value="1"/>
</dbReference>
<dbReference type="InterPro" id="IPR011011">
    <property type="entry name" value="Znf_FYVE_PHD"/>
</dbReference>
<evidence type="ECO:0000256" key="1">
    <source>
        <dbReference type="ARBA" id="ARBA00022723"/>
    </source>
</evidence>
<dbReference type="InterPro" id="IPR015915">
    <property type="entry name" value="Kelch-typ_b-propeller"/>
</dbReference>
<dbReference type="PANTHER" id="PTHR23244">
    <property type="entry name" value="KELCH REPEAT DOMAIN"/>
    <property type="match status" value="1"/>
</dbReference>
<evidence type="ECO:0000256" key="3">
    <source>
        <dbReference type="ARBA" id="ARBA00022833"/>
    </source>
</evidence>
<dbReference type="Gene3D" id="3.30.40.10">
    <property type="entry name" value="Zinc/RING finger domain, C3HC4 (zinc finger)"/>
    <property type="match status" value="1"/>
</dbReference>
<accession>A0ABQ9X7N9</accession>
<dbReference type="PROSITE" id="PS50178">
    <property type="entry name" value="ZF_FYVE"/>
    <property type="match status" value="1"/>
</dbReference>
<evidence type="ECO:0000256" key="2">
    <source>
        <dbReference type="ARBA" id="ARBA00022771"/>
    </source>
</evidence>
<keyword evidence="1" id="KW-0479">Metal-binding</keyword>
<sequence>MESEYEVLSSDATPIKLESNVISLYTQHKYHLIPTEKMSGKQAHSTWFSTNNKQLEAKTTQIDPPFTEDYRFIPSVRIGWNFVLFVGGMNSQKTDPGLWLYCTETEQFSEVPLYCSLHLKSKPFLPFYGHALCTLRYGQLGMCFGGVVDQVSNLPTNHTLCFDCLTFEWGIPELFSASPPARTEHSLTAWGNTRAVLYGGIGESGDVMNDIHIFNSDLGTWTQIQSQGTLYGFFRRSHSSIVVRNCLFVYGGVDERQTIQNSLLRFDLDSLSWTQLHFHTDLVDPPPVTFHSALCLVGVKHHEEPDDPQNSPTPQTIGMSLLESKKLRVLVAGGEGYESMNQQIFTLSLPIPQSSLTKGGMPTDLNTTSHTLYMPGSADGPFSDPEVITYQELKGTETKLDELGYFADEIELFSEVTIARQTTTEKQAPKWVPDEASQSCRLCKSRFTVVNRRHHCRYCGYVFCGKCCYKKADIPEYNIFNERVCNNCFDILKAKYGQ</sequence>
<reference evidence="6 7" key="1">
    <citation type="journal article" date="2022" name="bioRxiv">
        <title>Genomics of Preaxostyla Flagellates Illuminates Evolutionary Transitions and the Path Towards Mitochondrial Loss.</title>
        <authorList>
            <person name="Novak L.V.F."/>
            <person name="Treitli S.C."/>
            <person name="Pyrih J."/>
            <person name="Halakuc P."/>
            <person name="Pipaliya S.V."/>
            <person name="Vacek V."/>
            <person name="Brzon O."/>
            <person name="Soukal P."/>
            <person name="Eme L."/>
            <person name="Dacks J.B."/>
            <person name="Karnkowska A."/>
            <person name="Elias M."/>
            <person name="Hampl V."/>
        </authorList>
    </citation>
    <scope>NUCLEOTIDE SEQUENCE [LARGE SCALE GENOMIC DNA]</scope>
    <source>
        <strain evidence="6">NAU3</strain>
        <tissue evidence="6">Gut</tissue>
    </source>
</reference>
<dbReference type="Pfam" id="PF01363">
    <property type="entry name" value="FYVE"/>
    <property type="match status" value="1"/>
</dbReference>
<evidence type="ECO:0000313" key="6">
    <source>
        <dbReference type="EMBL" id="KAK2947743.1"/>
    </source>
</evidence>
<dbReference type="InterPro" id="IPR000306">
    <property type="entry name" value="Znf_FYVE"/>
</dbReference>
<dbReference type="Proteomes" id="UP001281761">
    <property type="component" value="Unassembled WGS sequence"/>
</dbReference>
<feature type="domain" description="FYVE-type" evidence="5">
    <location>
        <begin position="434"/>
        <end position="493"/>
    </location>
</feature>
<dbReference type="InterPro" id="IPR013083">
    <property type="entry name" value="Znf_RING/FYVE/PHD"/>
</dbReference>
<evidence type="ECO:0000256" key="4">
    <source>
        <dbReference type="PROSITE-ProRule" id="PRU00091"/>
    </source>
</evidence>
<dbReference type="EMBL" id="JARBJD010000192">
    <property type="protein sequence ID" value="KAK2947743.1"/>
    <property type="molecule type" value="Genomic_DNA"/>
</dbReference>
<dbReference type="SUPFAM" id="SSF117281">
    <property type="entry name" value="Kelch motif"/>
    <property type="match status" value="1"/>
</dbReference>
<keyword evidence="2 4" id="KW-0863">Zinc-finger</keyword>
<dbReference type="InterPro" id="IPR017455">
    <property type="entry name" value="Znf_FYVE-rel"/>
</dbReference>
<dbReference type="Pfam" id="PF24681">
    <property type="entry name" value="Kelch_KLHDC2_KLHL20_DRC7"/>
    <property type="match status" value="1"/>
</dbReference>
<evidence type="ECO:0000259" key="5">
    <source>
        <dbReference type="PROSITE" id="PS50178"/>
    </source>
</evidence>
<dbReference type="SMART" id="SM00064">
    <property type="entry name" value="FYVE"/>
    <property type="match status" value="1"/>
</dbReference>
<keyword evidence="3" id="KW-0862">Zinc</keyword>
<organism evidence="6 7">
    <name type="scientific">Blattamonas nauphoetae</name>
    <dbReference type="NCBI Taxonomy" id="2049346"/>
    <lineage>
        <taxon>Eukaryota</taxon>
        <taxon>Metamonada</taxon>
        <taxon>Preaxostyla</taxon>
        <taxon>Oxymonadida</taxon>
        <taxon>Blattamonas</taxon>
    </lineage>
</organism>
<dbReference type="SUPFAM" id="SSF57903">
    <property type="entry name" value="FYVE/PHD zinc finger"/>
    <property type="match status" value="1"/>
</dbReference>
<protein>
    <recommendedName>
        <fullName evidence="5">FYVE-type domain-containing protein</fullName>
    </recommendedName>
</protein>
<name>A0ABQ9X7N9_9EUKA</name>
<proteinExistence type="predicted"/>
<evidence type="ECO:0000313" key="7">
    <source>
        <dbReference type="Proteomes" id="UP001281761"/>
    </source>
</evidence>
<gene>
    <name evidence="6" type="ORF">BLNAU_17343</name>
</gene>
<keyword evidence="7" id="KW-1185">Reference proteome</keyword>
<comment type="caution">
    <text evidence="6">The sequence shown here is derived from an EMBL/GenBank/DDBJ whole genome shotgun (WGS) entry which is preliminary data.</text>
</comment>